<feature type="signal peptide" evidence="1">
    <location>
        <begin position="1"/>
        <end position="27"/>
    </location>
</feature>
<proteinExistence type="predicted"/>
<dbReference type="PROSITE" id="PS51257">
    <property type="entry name" value="PROKAR_LIPOPROTEIN"/>
    <property type="match status" value="1"/>
</dbReference>
<comment type="caution">
    <text evidence="2">The sequence shown here is derived from an EMBL/GenBank/DDBJ whole genome shotgun (WGS) entry which is preliminary data.</text>
</comment>
<dbReference type="Proteomes" id="UP001596495">
    <property type="component" value="Unassembled WGS sequence"/>
</dbReference>
<gene>
    <name evidence="2" type="ORF">ACFQNJ_12910</name>
</gene>
<keyword evidence="3" id="KW-1185">Reference proteome</keyword>
<sequence length="131" mass="14132">MKQGFHPVGRRTVARVVLAGLVGLALAGCGSDDANDDGSGGEAQGVFNLRAAYDRIGPGMNQEQVIAIVGQQPQARYRVTSNSTDYLVLDWSNYSNAASENVQVYLQPNGLTYSAKYVLQGSRVVNDIKYF</sequence>
<evidence type="ECO:0000313" key="3">
    <source>
        <dbReference type="Proteomes" id="UP001596495"/>
    </source>
</evidence>
<name>A0ABW2RBE2_9BURK</name>
<feature type="chain" id="PRO_5046243177" description="Lipoprotein" evidence="1">
    <location>
        <begin position="28"/>
        <end position="131"/>
    </location>
</feature>
<organism evidence="2 3">
    <name type="scientific">Hydrogenophaga bisanensis</name>
    <dbReference type="NCBI Taxonomy" id="439611"/>
    <lineage>
        <taxon>Bacteria</taxon>
        <taxon>Pseudomonadati</taxon>
        <taxon>Pseudomonadota</taxon>
        <taxon>Betaproteobacteria</taxon>
        <taxon>Burkholderiales</taxon>
        <taxon>Comamonadaceae</taxon>
        <taxon>Hydrogenophaga</taxon>
    </lineage>
</organism>
<dbReference type="EMBL" id="JBHTBX010000008">
    <property type="protein sequence ID" value="MFC7435406.1"/>
    <property type="molecule type" value="Genomic_DNA"/>
</dbReference>
<evidence type="ECO:0000313" key="2">
    <source>
        <dbReference type="EMBL" id="MFC7435406.1"/>
    </source>
</evidence>
<evidence type="ECO:0008006" key="4">
    <source>
        <dbReference type="Google" id="ProtNLM"/>
    </source>
</evidence>
<dbReference type="RefSeq" id="WP_382258041.1">
    <property type="nucleotide sequence ID" value="NZ_JBHTBX010000008.1"/>
</dbReference>
<reference evidence="3" key="1">
    <citation type="journal article" date="2019" name="Int. J. Syst. Evol. Microbiol.">
        <title>The Global Catalogue of Microorganisms (GCM) 10K type strain sequencing project: providing services to taxonomists for standard genome sequencing and annotation.</title>
        <authorList>
            <consortium name="The Broad Institute Genomics Platform"/>
            <consortium name="The Broad Institute Genome Sequencing Center for Infectious Disease"/>
            <person name="Wu L."/>
            <person name="Ma J."/>
        </authorList>
    </citation>
    <scope>NUCLEOTIDE SEQUENCE [LARGE SCALE GENOMIC DNA]</scope>
    <source>
        <strain evidence="3">CCUG 54518</strain>
    </source>
</reference>
<evidence type="ECO:0000256" key="1">
    <source>
        <dbReference type="SAM" id="SignalP"/>
    </source>
</evidence>
<keyword evidence="1" id="KW-0732">Signal</keyword>
<accession>A0ABW2RBE2</accession>
<protein>
    <recommendedName>
        <fullName evidence="4">Lipoprotein</fullName>
    </recommendedName>
</protein>